<dbReference type="InterPro" id="IPR029050">
    <property type="entry name" value="Immunoprotect_excell_Ig-like"/>
</dbReference>
<name>A0ABX2F1M0_9PSEU</name>
<comment type="caution">
    <text evidence="4">The sequence shown here is derived from an EMBL/GenBank/DDBJ whole genome shotgun (WGS) entry which is preliminary data.</text>
</comment>
<keyword evidence="1 3" id="KW-0732">Signal</keyword>
<feature type="signal peptide" evidence="3">
    <location>
        <begin position="1"/>
        <end position="22"/>
    </location>
</feature>
<evidence type="ECO:0000313" key="4">
    <source>
        <dbReference type="EMBL" id="NRN64891.1"/>
    </source>
</evidence>
<feature type="compositionally biased region" description="Polar residues" evidence="2">
    <location>
        <begin position="19"/>
        <end position="33"/>
    </location>
</feature>
<evidence type="ECO:0000256" key="2">
    <source>
        <dbReference type="SAM" id="MobiDB-lite"/>
    </source>
</evidence>
<accession>A0ABX2F1M0</accession>
<sequence length="316" mass="33105">MRTAASFVLLATAALTVGCSSGQPGSPDQNSAGSAGAPEREVNKTLTVKQNDGSAKVTLVSVTESFKPDEDAKATSGNFVAVKLRFEGQEGEYSANPLYVMLKKADGTVARSDDGDNDDAVRLEQKIRSDDMDLRPGKSVEGLVAFDMAYDPGAVVLVTSVMGHVLGQFPVSGGEPILGDGSPRKDVNKSVTVKQRDASALVTLVSITESKGPLKDTVAPENGGIVIADMKFEGKTGEYSVNMLRLKLKTPDGQSIDPHDGNGSHGVAVDEEELPTVDLGPGKTAAGKVAFDAKLQPGTKLVIEDYSDKVVGEWPL</sequence>
<evidence type="ECO:0000313" key="5">
    <source>
        <dbReference type="Proteomes" id="UP000763557"/>
    </source>
</evidence>
<proteinExistence type="predicted"/>
<reference evidence="4 5" key="1">
    <citation type="submission" date="2020-01" db="EMBL/GenBank/DDBJ databases">
        <title>Kibdelosporangium persica a novel Actinomycetes from a hot desert in Iran.</title>
        <authorList>
            <person name="Safaei N."/>
            <person name="Zaburannyi N."/>
            <person name="Mueller R."/>
            <person name="Wink J."/>
        </authorList>
    </citation>
    <scope>NUCLEOTIDE SEQUENCE [LARGE SCALE GENOMIC DNA]</scope>
    <source>
        <strain evidence="4 5">4NS15</strain>
    </source>
</reference>
<evidence type="ECO:0000256" key="3">
    <source>
        <dbReference type="SAM" id="SignalP"/>
    </source>
</evidence>
<keyword evidence="5" id="KW-1185">Reference proteome</keyword>
<evidence type="ECO:0000256" key="1">
    <source>
        <dbReference type="ARBA" id="ARBA00022729"/>
    </source>
</evidence>
<dbReference type="Gene3D" id="2.60.40.1240">
    <property type="match status" value="2"/>
</dbReference>
<evidence type="ECO:0008006" key="6">
    <source>
        <dbReference type="Google" id="ProtNLM"/>
    </source>
</evidence>
<feature type="chain" id="PRO_5045618397" description="DUF4352 domain-containing protein" evidence="3">
    <location>
        <begin position="23"/>
        <end position="316"/>
    </location>
</feature>
<gene>
    <name evidence="4" type="ORF">GC106_20970</name>
</gene>
<protein>
    <recommendedName>
        <fullName evidence="6">DUF4352 domain-containing protein</fullName>
    </recommendedName>
</protein>
<dbReference type="EMBL" id="JAAATY010000005">
    <property type="protein sequence ID" value="NRN64891.1"/>
    <property type="molecule type" value="Genomic_DNA"/>
</dbReference>
<dbReference type="Proteomes" id="UP000763557">
    <property type="component" value="Unassembled WGS sequence"/>
</dbReference>
<dbReference type="PROSITE" id="PS51257">
    <property type="entry name" value="PROKAR_LIPOPROTEIN"/>
    <property type="match status" value="1"/>
</dbReference>
<organism evidence="4 5">
    <name type="scientific">Kibdelosporangium persicum</name>
    <dbReference type="NCBI Taxonomy" id="2698649"/>
    <lineage>
        <taxon>Bacteria</taxon>
        <taxon>Bacillati</taxon>
        <taxon>Actinomycetota</taxon>
        <taxon>Actinomycetes</taxon>
        <taxon>Pseudonocardiales</taxon>
        <taxon>Pseudonocardiaceae</taxon>
        <taxon>Kibdelosporangium</taxon>
    </lineage>
</organism>
<dbReference type="RefSeq" id="WP_173127924.1">
    <property type="nucleotide sequence ID" value="NZ_CBCSGW010000102.1"/>
</dbReference>
<feature type="region of interest" description="Disordered" evidence="2">
    <location>
        <begin position="19"/>
        <end position="46"/>
    </location>
</feature>